<protein>
    <submittedName>
        <fullName evidence="1">Uncharacterized protein</fullName>
    </submittedName>
</protein>
<organism evidence="1 2">
    <name type="scientific">Naganishia onofrii</name>
    <dbReference type="NCBI Taxonomy" id="1851511"/>
    <lineage>
        <taxon>Eukaryota</taxon>
        <taxon>Fungi</taxon>
        <taxon>Dikarya</taxon>
        <taxon>Basidiomycota</taxon>
        <taxon>Agaricomycotina</taxon>
        <taxon>Tremellomycetes</taxon>
        <taxon>Filobasidiales</taxon>
        <taxon>Filobasidiaceae</taxon>
        <taxon>Naganishia</taxon>
    </lineage>
</organism>
<comment type="caution">
    <text evidence="1">The sequence shown here is derived from an EMBL/GenBank/DDBJ whole genome shotgun (WGS) entry which is preliminary data.</text>
</comment>
<keyword evidence="2" id="KW-1185">Reference proteome</keyword>
<gene>
    <name evidence="1" type="ORF">QFC24_004795</name>
</gene>
<evidence type="ECO:0000313" key="2">
    <source>
        <dbReference type="Proteomes" id="UP001234202"/>
    </source>
</evidence>
<evidence type="ECO:0000313" key="1">
    <source>
        <dbReference type="EMBL" id="KAJ9121122.1"/>
    </source>
</evidence>
<sequence>MARGLSSSILRCLQVPSKRPTLHSTISPSPSTLQNHRYENLSRPFKMSVRLSARRSPLFSSGSSGASITGLSLFHDTGRAQTLNDLTAICGDIKFPLLAKAKDAIVSRCVDMDNDKPKPKRRTRKHESSMLSSMKKLFICHSTASSTSSVDEKRQLTRPSRPLQRPESHDVGSWPADEKTASFITSSTSSSYLSSSSTYAQTLDMGRLQPPALICQRRSREPLRIDTGLATSYPSNAESRCERFAYGFFPSSPEIDITDSPTTPVGAAGFTFSADDFAMLGNADGANRFEVKRPRNGNWI</sequence>
<name>A0ACC2XCX0_9TREE</name>
<accession>A0ACC2XCX0</accession>
<reference evidence="1" key="1">
    <citation type="submission" date="2023-04" db="EMBL/GenBank/DDBJ databases">
        <title>Draft Genome sequencing of Naganishia species isolated from polar environments using Oxford Nanopore Technology.</title>
        <authorList>
            <person name="Leo P."/>
            <person name="Venkateswaran K."/>
        </authorList>
    </citation>
    <scope>NUCLEOTIDE SEQUENCE</scope>
    <source>
        <strain evidence="1">DBVPG 5303</strain>
    </source>
</reference>
<dbReference type="EMBL" id="JASBWV010000018">
    <property type="protein sequence ID" value="KAJ9121122.1"/>
    <property type="molecule type" value="Genomic_DNA"/>
</dbReference>
<proteinExistence type="predicted"/>
<dbReference type="Proteomes" id="UP001234202">
    <property type="component" value="Unassembled WGS sequence"/>
</dbReference>